<protein>
    <submittedName>
        <fullName evidence="2">Uncharacterized protein</fullName>
    </submittedName>
</protein>
<feature type="region of interest" description="Disordered" evidence="1">
    <location>
        <begin position="1"/>
        <end position="31"/>
    </location>
</feature>
<dbReference type="RefSeq" id="WP_283407313.1">
    <property type="nucleotide sequence ID" value="NZ_FXUI01000061.1"/>
</dbReference>
<dbReference type="Proteomes" id="UP001157910">
    <property type="component" value="Unassembled WGS sequence"/>
</dbReference>
<proteinExistence type="predicted"/>
<gene>
    <name evidence="2" type="ORF">SAMN06296065_1611</name>
</gene>
<evidence type="ECO:0000313" key="2">
    <source>
        <dbReference type="EMBL" id="SMP83412.1"/>
    </source>
</evidence>
<evidence type="ECO:0000313" key="3">
    <source>
        <dbReference type="Proteomes" id="UP001157910"/>
    </source>
</evidence>
<name>A0ABY1QWM9_9SPHN</name>
<sequence>MTGRDSNPRHDGMGKQVEHDRCGDDGDGRSCPICRGDPLDRDFVEMIERAAAQPGKAMSFDEAIEWLRTL</sequence>
<evidence type="ECO:0000256" key="1">
    <source>
        <dbReference type="SAM" id="MobiDB-lite"/>
    </source>
</evidence>
<reference evidence="2 3" key="1">
    <citation type="submission" date="2017-05" db="EMBL/GenBank/DDBJ databases">
        <authorList>
            <person name="Varghese N."/>
            <person name="Submissions S."/>
        </authorList>
    </citation>
    <scope>NUCLEOTIDE SEQUENCE [LARGE SCALE GENOMIC DNA]</scope>
    <source>
        <strain evidence="2 3">SM16</strain>
    </source>
</reference>
<keyword evidence="3" id="KW-1185">Reference proteome</keyword>
<dbReference type="EMBL" id="FXUI01000061">
    <property type="protein sequence ID" value="SMP83412.1"/>
    <property type="molecule type" value="Genomic_DNA"/>
</dbReference>
<comment type="caution">
    <text evidence="2">The sequence shown here is derived from an EMBL/GenBank/DDBJ whole genome shotgun (WGS) entry which is preliminary data.</text>
</comment>
<organism evidence="2 3">
    <name type="scientific">Novosphingobium panipatense</name>
    <dbReference type="NCBI Taxonomy" id="428991"/>
    <lineage>
        <taxon>Bacteria</taxon>
        <taxon>Pseudomonadati</taxon>
        <taxon>Pseudomonadota</taxon>
        <taxon>Alphaproteobacteria</taxon>
        <taxon>Sphingomonadales</taxon>
        <taxon>Sphingomonadaceae</taxon>
        <taxon>Novosphingobium</taxon>
    </lineage>
</organism>
<feature type="compositionally biased region" description="Basic and acidic residues" evidence="1">
    <location>
        <begin position="1"/>
        <end position="28"/>
    </location>
</feature>
<accession>A0ABY1QWM9</accession>